<protein>
    <submittedName>
        <fullName evidence="1">Uncharacterized protein</fullName>
    </submittedName>
</protein>
<gene>
    <name evidence="1" type="ORF">F7R13_31345</name>
</gene>
<proteinExistence type="predicted"/>
<name>A0A6L3N7H9_9BURK</name>
<reference evidence="1 2" key="1">
    <citation type="submission" date="2019-09" db="EMBL/GenBank/DDBJ databases">
        <title>Draft genome sequences of 48 bacterial type strains from the CCUG.</title>
        <authorList>
            <person name="Tunovic T."/>
            <person name="Pineiro-Iglesias B."/>
            <person name="Unosson C."/>
            <person name="Inganas E."/>
            <person name="Ohlen M."/>
            <person name="Cardew S."/>
            <person name="Jensie-Markopoulos S."/>
            <person name="Salva-Serra F."/>
            <person name="Jaen-Luchoro D."/>
            <person name="Karlsson R."/>
            <person name="Svensson-Stadler L."/>
            <person name="Chun J."/>
            <person name="Moore E."/>
        </authorList>
    </citation>
    <scope>NUCLEOTIDE SEQUENCE [LARGE SCALE GENOMIC DNA]</scope>
    <source>
        <strain evidence="1 2">CCUG 65687</strain>
    </source>
</reference>
<sequence>MHAVDERRTVGGRFAFAYCDTGERHGLLLSVTWKKWKRHVRLGAQNYNEQSLFNISFIYI</sequence>
<dbReference type="AlphaFoldDB" id="A0A6L3N7H9"/>
<evidence type="ECO:0000313" key="1">
    <source>
        <dbReference type="EMBL" id="KAB0647426.1"/>
    </source>
</evidence>
<organism evidence="1 2">
    <name type="scientific">Burkholderia territorii</name>
    <dbReference type="NCBI Taxonomy" id="1503055"/>
    <lineage>
        <taxon>Bacteria</taxon>
        <taxon>Pseudomonadati</taxon>
        <taxon>Pseudomonadota</taxon>
        <taxon>Betaproteobacteria</taxon>
        <taxon>Burkholderiales</taxon>
        <taxon>Burkholderiaceae</taxon>
        <taxon>Burkholderia</taxon>
        <taxon>Burkholderia cepacia complex</taxon>
    </lineage>
</organism>
<dbReference type="EMBL" id="VZOL01000871">
    <property type="protein sequence ID" value="KAB0647426.1"/>
    <property type="molecule type" value="Genomic_DNA"/>
</dbReference>
<accession>A0A6L3N7H9</accession>
<dbReference type="Proteomes" id="UP000473571">
    <property type="component" value="Unassembled WGS sequence"/>
</dbReference>
<evidence type="ECO:0000313" key="2">
    <source>
        <dbReference type="Proteomes" id="UP000473571"/>
    </source>
</evidence>
<comment type="caution">
    <text evidence="1">The sequence shown here is derived from an EMBL/GenBank/DDBJ whole genome shotgun (WGS) entry which is preliminary data.</text>
</comment>